<protein>
    <submittedName>
        <fullName evidence="2">9261_t:CDS:1</fullName>
    </submittedName>
</protein>
<dbReference type="Proteomes" id="UP000789831">
    <property type="component" value="Unassembled WGS sequence"/>
</dbReference>
<feature type="non-terminal residue" evidence="2">
    <location>
        <position position="190"/>
    </location>
</feature>
<dbReference type="OrthoDB" id="2414709at2759"/>
<evidence type="ECO:0000256" key="1">
    <source>
        <dbReference type="SAM" id="SignalP"/>
    </source>
</evidence>
<organism evidence="2 3">
    <name type="scientific">Ambispora gerdemannii</name>
    <dbReference type="NCBI Taxonomy" id="144530"/>
    <lineage>
        <taxon>Eukaryota</taxon>
        <taxon>Fungi</taxon>
        <taxon>Fungi incertae sedis</taxon>
        <taxon>Mucoromycota</taxon>
        <taxon>Glomeromycotina</taxon>
        <taxon>Glomeromycetes</taxon>
        <taxon>Archaeosporales</taxon>
        <taxon>Ambisporaceae</taxon>
        <taxon>Ambispora</taxon>
    </lineage>
</organism>
<feature type="signal peptide" evidence="1">
    <location>
        <begin position="1"/>
        <end position="19"/>
    </location>
</feature>
<gene>
    <name evidence="2" type="ORF">AGERDE_LOCUS10728</name>
</gene>
<feature type="chain" id="PRO_5040255658" evidence="1">
    <location>
        <begin position="20"/>
        <end position="190"/>
    </location>
</feature>
<proteinExistence type="predicted"/>
<sequence>MKFGIVLTLCMVFAVTSFAFPHTRRQQTSSTIDPFLFGVRPDTPKDVSAASLKTVCDSLATTLKKTLADCGAANKGTDTCNKPNGNPIDANVVDKHTKQCEAHGIDSNGLYDPNIFGNQLSAITQTGNTFTVGQESFQTEADAIVGACKQQRKQNLATLADCEADPANAAKCNKLDGTPVTRTEINLHNS</sequence>
<dbReference type="AlphaFoldDB" id="A0A9N9GUJ8"/>
<dbReference type="EMBL" id="CAJVPL010003600">
    <property type="protein sequence ID" value="CAG8635518.1"/>
    <property type="molecule type" value="Genomic_DNA"/>
</dbReference>
<evidence type="ECO:0000313" key="3">
    <source>
        <dbReference type="Proteomes" id="UP000789831"/>
    </source>
</evidence>
<evidence type="ECO:0000313" key="2">
    <source>
        <dbReference type="EMBL" id="CAG8635518.1"/>
    </source>
</evidence>
<comment type="caution">
    <text evidence="2">The sequence shown here is derived from an EMBL/GenBank/DDBJ whole genome shotgun (WGS) entry which is preliminary data.</text>
</comment>
<keyword evidence="1" id="KW-0732">Signal</keyword>
<name>A0A9N9GUJ8_9GLOM</name>
<reference evidence="2" key="1">
    <citation type="submission" date="2021-06" db="EMBL/GenBank/DDBJ databases">
        <authorList>
            <person name="Kallberg Y."/>
            <person name="Tangrot J."/>
            <person name="Rosling A."/>
        </authorList>
    </citation>
    <scope>NUCLEOTIDE SEQUENCE</scope>
    <source>
        <strain evidence="2">MT106</strain>
    </source>
</reference>
<keyword evidence="3" id="KW-1185">Reference proteome</keyword>
<accession>A0A9N9GUJ8</accession>